<dbReference type="Pfam" id="PF25984">
    <property type="entry name" value="BSH_YknX"/>
    <property type="match status" value="1"/>
</dbReference>
<feature type="transmembrane region" description="Helical" evidence="4">
    <location>
        <begin position="7"/>
        <end position="25"/>
    </location>
</feature>
<evidence type="ECO:0000259" key="6">
    <source>
        <dbReference type="Pfam" id="PF25989"/>
    </source>
</evidence>
<dbReference type="Pfam" id="PF25989">
    <property type="entry name" value="YknX_C"/>
    <property type="match status" value="1"/>
</dbReference>
<dbReference type="Pfam" id="PF25990">
    <property type="entry name" value="Beta-barrel_YknX"/>
    <property type="match status" value="1"/>
</dbReference>
<evidence type="ECO:0000256" key="4">
    <source>
        <dbReference type="SAM" id="Phobius"/>
    </source>
</evidence>
<evidence type="ECO:0000256" key="1">
    <source>
        <dbReference type="ARBA" id="ARBA00004196"/>
    </source>
</evidence>
<keyword evidence="2 3" id="KW-0175">Coiled coil</keyword>
<organism evidence="8 9">
    <name type="scientific">Parageobacillus thermantarcticus</name>
    <dbReference type="NCBI Taxonomy" id="186116"/>
    <lineage>
        <taxon>Bacteria</taxon>
        <taxon>Bacillati</taxon>
        <taxon>Bacillota</taxon>
        <taxon>Bacilli</taxon>
        <taxon>Bacillales</taxon>
        <taxon>Anoxybacillaceae</taxon>
        <taxon>Parageobacillus</taxon>
    </lineage>
</organism>
<dbReference type="OrthoDB" id="2446145at2"/>
<comment type="subcellular location">
    <subcellularLocation>
        <location evidence="1">Cell envelope</location>
    </subcellularLocation>
</comment>
<feature type="domain" description="YknX-like barrel-sandwich hybrid" evidence="5">
    <location>
        <begin position="64"/>
        <end position="197"/>
    </location>
</feature>
<evidence type="ECO:0000313" key="8">
    <source>
        <dbReference type="EMBL" id="SFA53341.1"/>
    </source>
</evidence>
<dbReference type="Proteomes" id="UP000198650">
    <property type="component" value="Unassembled WGS sequence"/>
</dbReference>
<dbReference type="Gene3D" id="2.40.30.170">
    <property type="match status" value="1"/>
</dbReference>
<evidence type="ECO:0000259" key="7">
    <source>
        <dbReference type="Pfam" id="PF25990"/>
    </source>
</evidence>
<gene>
    <name evidence="8" type="ORF">SAMN05192569_104218</name>
</gene>
<evidence type="ECO:0000256" key="3">
    <source>
        <dbReference type="SAM" id="Coils"/>
    </source>
</evidence>
<dbReference type="RefSeq" id="WP_090951201.1">
    <property type="nucleotide sequence ID" value="NZ_FOJS01000042.1"/>
</dbReference>
<reference evidence="9" key="1">
    <citation type="submission" date="2016-10" db="EMBL/GenBank/DDBJ databases">
        <authorList>
            <person name="Varghese N."/>
            <person name="Submissions S."/>
        </authorList>
    </citation>
    <scope>NUCLEOTIDE SEQUENCE [LARGE SCALE GENOMIC DNA]</scope>
    <source>
        <strain evidence="9">M1</strain>
    </source>
</reference>
<evidence type="ECO:0000313" key="9">
    <source>
        <dbReference type="Proteomes" id="UP000198650"/>
    </source>
</evidence>
<name>A0A1I0TNI1_9BACL</name>
<keyword evidence="4" id="KW-0812">Transmembrane</keyword>
<evidence type="ECO:0000256" key="2">
    <source>
        <dbReference type="ARBA" id="ARBA00023054"/>
    </source>
</evidence>
<dbReference type="Gene3D" id="2.40.420.20">
    <property type="match status" value="1"/>
</dbReference>
<protein>
    <submittedName>
        <fullName evidence="8">HlyD family secretion protein</fullName>
    </submittedName>
</protein>
<dbReference type="PANTHER" id="PTHR32347">
    <property type="entry name" value="EFFLUX SYSTEM COMPONENT YKNX-RELATED"/>
    <property type="match status" value="1"/>
</dbReference>
<dbReference type="InterPro" id="IPR050465">
    <property type="entry name" value="UPF0194_transport"/>
</dbReference>
<keyword evidence="9" id="KW-1185">Reference proteome</keyword>
<proteinExistence type="predicted"/>
<sequence>MKRWKRYIFLVIIVLCICANFYMLFNEHSKIPKSVYVNERTKPEKTTIKETVRADGLTAPAERQFVYYDPQLGAIDEILVAKGQEVQVGTPLIRYADEDVDREIQQIALKKEQLNAQIEQLAKDIDYYTTMSSSANEDIIKMQWEEKAREAEREKTLLEWQMKEYEEQQNELTEKKEEQVVESKTAGVVEEISYDKSKPLITIASSSAIVRGKAKEGTIEKLAVGQAAVVRVPNEKESFAGTIADIGKFPINEASFQAKSEYPFTVQLNEQPKQLPFGYHVNITIVTKEKSGAITVPANAVWREKTKSFVYVIHNGKLEKRNVTLGIARGKKQEIERGLRENEYIVSHPEKWMKRGMDVIVPLEMEKPKKETVKQLSKWDIVKHFLDGFFRSFHG</sequence>
<keyword evidence="4" id="KW-1133">Transmembrane helix</keyword>
<keyword evidence="4" id="KW-0472">Membrane</keyword>
<evidence type="ECO:0000259" key="5">
    <source>
        <dbReference type="Pfam" id="PF25984"/>
    </source>
</evidence>
<dbReference type="InterPro" id="IPR058637">
    <property type="entry name" value="YknX-like_C"/>
</dbReference>
<dbReference type="InterPro" id="IPR058636">
    <property type="entry name" value="Beta-barrel_YknX"/>
</dbReference>
<feature type="coiled-coil region" evidence="3">
    <location>
        <begin position="104"/>
        <end position="182"/>
    </location>
</feature>
<dbReference type="STRING" id="186116.SAMN05192569_104218"/>
<dbReference type="InterPro" id="IPR058639">
    <property type="entry name" value="BSH_YknX-like"/>
</dbReference>
<dbReference type="GO" id="GO:0030313">
    <property type="term" value="C:cell envelope"/>
    <property type="evidence" value="ECO:0007669"/>
    <property type="project" value="UniProtKB-SubCell"/>
</dbReference>
<feature type="domain" description="YknX-like C-terminal permuted SH3-like" evidence="6">
    <location>
        <begin position="293"/>
        <end position="361"/>
    </location>
</feature>
<dbReference type="EMBL" id="FOJS01000042">
    <property type="protein sequence ID" value="SFA53341.1"/>
    <property type="molecule type" value="Genomic_DNA"/>
</dbReference>
<feature type="domain" description="YknX-like beta-barrel" evidence="7">
    <location>
        <begin position="209"/>
        <end position="285"/>
    </location>
</feature>
<dbReference type="PANTHER" id="PTHR32347:SF14">
    <property type="entry name" value="EFFLUX SYSTEM COMPONENT YKNX-RELATED"/>
    <property type="match status" value="1"/>
</dbReference>
<dbReference type="AlphaFoldDB" id="A0A1I0TNI1"/>
<accession>A0A1I0TNI1</accession>